<reference evidence="3 4" key="1">
    <citation type="journal article" date="2018" name="Gigascience">
        <title>Genomes of trombidid mites reveal novel predicted allergens and laterally-transferred genes associated with secondary metabolism.</title>
        <authorList>
            <person name="Dong X."/>
            <person name="Chaisiri K."/>
            <person name="Xia D."/>
            <person name="Armstrong S.D."/>
            <person name="Fang Y."/>
            <person name="Donnelly M.J."/>
            <person name="Kadowaki T."/>
            <person name="McGarry J.W."/>
            <person name="Darby A.C."/>
            <person name="Makepeace B.L."/>
        </authorList>
    </citation>
    <scope>NUCLEOTIDE SEQUENCE [LARGE SCALE GENOMIC DNA]</scope>
    <source>
        <strain evidence="3">UoL-WK</strain>
    </source>
</reference>
<keyword evidence="4" id="KW-1185">Reference proteome</keyword>
<dbReference type="InterPro" id="IPR002164">
    <property type="entry name" value="NAP_family"/>
</dbReference>
<dbReference type="AlphaFoldDB" id="A0A3S3PHZ4"/>
<proteinExistence type="inferred from homology"/>
<evidence type="ECO:0000313" key="4">
    <source>
        <dbReference type="Proteomes" id="UP000285301"/>
    </source>
</evidence>
<dbReference type="EMBL" id="NCKU01009209">
    <property type="protein sequence ID" value="RWS01436.1"/>
    <property type="molecule type" value="Genomic_DNA"/>
</dbReference>
<evidence type="ECO:0000256" key="2">
    <source>
        <dbReference type="SAM" id="MobiDB-lite"/>
    </source>
</evidence>
<dbReference type="Pfam" id="PF00956">
    <property type="entry name" value="NAP"/>
    <property type="match status" value="1"/>
</dbReference>
<dbReference type="GO" id="GO:0005634">
    <property type="term" value="C:nucleus"/>
    <property type="evidence" value="ECO:0007669"/>
    <property type="project" value="InterPro"/>
</dbReference>
<dbReference type="STRING" id="1965070.A0A3S3PHZ4"/>
<dbReference type="InterPro" id="IPR037231">
    <property type="entry name" value="NAP-like_sf"/>
</dbReference>
<feature type="compositionally biased region" description="Basic and acidic residues" evidence="2">
    <location>
        <begin position="58"/>
        <end position="77"/>
    </location>
</feature>
<dbReference type="SUPFAM" id="SSF143113">
    <property type="entry name" value="NAP-like"/>
    <property type="match status" value="1"/>
</dbReference>
<name>A0A3S3PHZ4_9ACAR</name>
<comment type="similarity">
    <text evidence="1">Belongs to the nucleosome assembly protein (NAP) family.</text>
</comment>
<organism evidence="3 4">
    <name type="scientific">Dinothrombium tinctorium</name>
    <dbReference type="NCBI Taxonomy" id="1965070"/>
    <lineage>
        <taxon>Eukaryota</taxon>
        <taxon>Metazoa</taxon>
        <taxon>Ecdysozoa</taxon>
        <taxon>Arthropoda</taxon>
        <taxon>Chelicerata</taxon>
        <taxon>Arachnida</taxon>
        <taxon>Acari</taxon>
        <taxon>Acariformes</taxon>
        <taxon>Trombidiformes</taxon>
        <taxon>Prostigmata</taxon>
        <taxon>Anystina</taxon>
        <taxon>Parasitengona</taxon>
        <taxon>Trombidioidea</taxon>
        <taxon>Trombidiidae</taxon>
        <taxon>Dinothrombium</taxon>
    </lineage>
</organism>
<feature type="region of interest" description="Disordered" evidence="2">
    <location>
        <begin position="58"/>
        <end position="78"/>
    </location>
</feature>
<dbReference type="Gene3D" id="1.20.5.1500">
    <property type="match status" value="1"/>
</dbReference>
<evidence type="ECO:0000256" key="1">
    <source>
        <dbReference type="ARBA" id="ARBA00009947"/>
    </source>
</evidence>
<protein>
    <submittedName>
        <fullName evidence="3">Uncharacterized protein</fullName>
    </submittedName>
</protein>
<accession>A0A3S3PHZ4</accession>
<sequence>MEKENYQLQVKYSNCFAELFQKRSEIIQGIHEPTNDECNFITEEMQSPGFCVKIEKKDREKGANDKTAAENKEKNGEQDSGITNFWLIVIENSNLLIIFGREIRYTKDKCAILIKLIILLIRLSHKYE</sequence>
<dbReference type="OrthoDB" id="27325at2759"/>
<comment type="caution">
    <text evidence="3">The sequence shown here is derived from an EMBL/GenBank/DDBJ whole genome shotgun (WGS) entry which is preliminary data.</text>
</comment>
<gene>
    <name evidence="3" type="ORF">B4U79_18566</name>
</gene>
<dbReference type="Proteomes" id="UP000285301">
    <property type="component" value="Unassembled WGS sequence"/>
</dbReference>
<evidence type="ECO:0000313" key="3">
    <source>
        <dbReference type="EMBL" id="RWS01436.1"/>
    </source>
</evidence>
<dbReference type="GO" id="GO:0006334">
    <property type="term" value="P:nucleosome assembly"/>
    <property type="evidence" value="ECO:0007669"/>
    <property type="project" value="InterPro"/>
</dbReference>